<evidence type="ECO:0000313" key="2">
    <source>
        <dbReference type="Proteomes" id="UP000006035"/>
    </source>
</evidence>
<dbReference type="RefSeq" id="WP_003715152.1">
    <property type="nucleotide sequence ID" value="NZ_AFTL01000009.1"/>
</dbReference>
<organism evidence="1 2">
    <name type="scientific">Limosilactobacillus oris F0423</name>
    <dbReference type="NCBI Taxonomy" id="944562"/>
    <lineage>
        <taxon>Bacteria</taxon>
        <taxon>Bacillati</taxon>
        <taxon>Bacillota</taxon>
        <taxon>Bacilli</taxon>
        <taxon>Lactobacillales</taxon>
        <taxon>Lactobacillaceae</taxon>
        <taxon>Limosilactobacillus</taxon>
    </lineage>
</organism>
<evidence type="ECO:0000313" key="1">
    <source>
        <dbReference type="EMBL" id="EGS37959.1"/>
    </source>
</evidence>
<comment type="caution">
    <text evidence="1">The sequence shown here is derived from an EMBL/GenBank/DDBJ whole genome shotgun (WGS) entry which is preliminary data.</text>
</comment>
<proteinExistence type="predicted"/>
<dbReference type="EMBL" id="AFTL01000009">
    <property type="protein sequence ID" value="EGS37959.1"/>
    <property type="molecule type" value="Genomic_DNA"/>
</dbReference>
<sequence>MKAVYRADAVNRTFISSDVVADDYQLKDNETFEDPSGKVMPAKLVATGGAWIDATEEEHKAYMEAQRKAWEAQNPGALQPQGPSGQDVAFAGLLKDMAAIKTDSKSQDQLNASVMRQLAEQKVAQDKVNATVLKQLAALTTANKQSVTQQ</sequence>
<reference evidence="1 2" key="1">
    <citation type="submission" date="2011-05" db="EMBL/GenBank/DDBJ databases">
        <authorList>
            <person name="Durkin A.S."/>
            <person name="Kim M."/>
            <person name="Radune D."/>
            <person name="Hostetler J."/>
            <person name="Torralba M."/>
            <person name="Gillis M."/>
            <person name="Methe B."/>
            <person name="Sutton G."/>
            <person name="Nelson K.E."/>
        </authorList>
    </citation>
    <scope>NUCLEOTIDE SEQUENCE [LARGE SCALE GENOMIC DNA]</scope>
    <source>
        <strain evidence="1 2">F0423</strain>
    </source>
</reference>
<keyword evidence="2" id="KW-1185">Reference proteome</keyword>
<protein>
    <submittedName>
        <fullName evidence="1">Conserved domain protein</fullName>
    </submittedName>
</protein>
<dbReference type="Proteomes" id="UP000006035">
    <property type="component" value="Unassembled WGS sequence"/>
</dbReference>
<name>A0ABN0D6J4_9LACO</name>
<accession>A0ABN0D6J4</accession>
<gene>
    <name evidence="1" type="ORF">HMPREF9102_0429</name>
</gene>